<accession>A0AAJ2JCQ9</accession>
<comment type="caution">
    <text evidence="2">The sequence shown here is derived from an EMBL/GenBank/DDBJ whole genome shotgun (WGS) entry which is preliminary data.</text>
</comment>
<feature type="domain" description="Lcl C-terminal" evidence="1">
    <location>
        <begin position="66"/>
        <end position="180"/>
    </location>
</feature>
<gene>
    <name evidence="2" type="ORF">ROV92_13320</name>
</gene>
<dbReference type="Proteomes" id="UP001251948">
    <property type="component" value="Unassembled WGS sequence"/>
</dbReference>
<dbReference type="Pfam" id="PF07603">
    <property type="entry name" value="Lcl_C"/>
    <property type="match status" value="1"/>
</dbReference>
<evidence type="ECO:0000259" key="1">
    <source>
        <dbReference type="Pfam" id="PF07603"/>
    </source>
</evidence>
<name>A0AAJ2JCQ9_STEMA</name>
<sequence>MNAITIRTKGDTEIQLALSPAAITNLIELAADPVASGSVTATGHTKLLADGTSAAGSDPRTDHVAVIDHATGLMWAVKSIGDSDGDPMSQADCEKACRELRLLGYDDWGMPTRGELAALVDDTRHEPAIDTSLFPGVLPRWHWTSTPCAWSSASAWGVLFHHGGVNYLHRSGYGFALAVRRAGQ</sequence>
<evidence type="ECO:0000313" key="3">
    <source>
        <dbReference type="Proteomes" id="UP001251948"/>
    </source>
</evidence>
<dbReference type="EMBL" id="JAVSKO010000005">
    <property type="protein sequence ID" value="MDT3468964.1"/>
    <property type="molecule type" value="Genomic_DNA"/>
</dbReference>
<evidence type="ECO:0000313" key="2">
    <source>
        <dbReference type="EMBL" id="MDT3468964.1"/>
    </source>
</evidence>
<dbReference type="AlphaFoldDB" id="A0AAJ2JCQ9"/>
<proteinExistence type="predicted"/>
<reference evidence="2" key="1">
    <citation type="submission" date="2023-07" db="EMBL/GenBank/DDBJ databases">
        <title>Comparative genomics of clinical Stenotrophomonas maltophilia isolates reveals regions of diversity which correlate with colonization and persistence in vivo.</title>
        <authorList>
            <person name="Mcdaniel M.S."/>
            <person name="Swords W.E."/>
            <person name="Sumpter N.A."/>
            <person name="Lindgren N.R."/>
            <person name="Billiot C.E."/>
        </authorList>
    </citation>
    <scope>NUCLEOTIDE SEQUENCE</scope>
    <source>
        <strain evidence="2">Ism4</strain>
    </source>
</reference>
<dbReference type="RefSeq" id="WP_312562723.1">
    <property type="nucleotide sequence ID" value="NZ_JAVSKO010000005.1"/>
</dbReference>
<dbReference type="InterPro" id="IPR011460">
    <property type="entry name" value="Lcl_C"/>
</dbReference>
<organism evidence="2 3">
    <name type="scientific">Stenotrophomonas maltophilia</name>
    <name type="common">Pseudomonas maltophilia</name>
    <name type="synonym">Xanthomonas maltophilia</name>
    <dbReference type="NCBI Taxonomy" id="40324"/>
    <lineage>
        <taxon>Bacteria</taxon>
        <taxon>Pseudomonadati</taxon>
        <taxon>Pseudomonadota</taxon>
        <taxon>Gammaproteobacteria</taxon>
        <taxon>Lysobacterales</taxon>
        <taxon>Lysobacteraceae</taxon>
        <taxon>Stenotrophomonas</taxon>
        <taxon>Stenotrophomonas maltophilia group</taxon>
    </lineage>
</organism>
<protein>
    <submittedName>
        <fullName evidence="2">DUF1566 domain-containing protein</fullName>
    </submittedName>
</protein>